<dbReference type="Proteomes" id="UP000824049">
    <property type="component" value="Unassembled WGS sequence"/>
</dbReference>
<dbReference type="Pfam" id="PF13458">
    <property type="entry name" value="Peripla_BP_6"/>
    <property type="match status" value="1"/>
</dbReference>
<accession>A0A9D2J957</accession>
<feature type="compositionally biased region" description="Low complexity" evidence="5">
    <location>
        <begin position="396"/>
        <end position="411"/>
    </location>
</feature>
<dbReference type="PANTHER" id="PTHR30483">
    <property type="entry name" value="LEUCINE-SPECIFIC-BINDING PROTEIN"/>
    <property type="match status" value="1"/>
</dbReference>
<keyword evidence="2" id="KW-0813">Transport</keyword>
<dbReference type="InterPro" id="IPR028081">
    <property type="entry name" value="Leu-bd"/>
</dbReference>
<comment type="similarity">
    <text evidence="1">Belongs to the leucine-binding protein family.</text>
</comment>
<comment type="caution">
    <text evidence="8">The sequence shown here is derived from an EMBL/GenBank/DDBJ whole genome shotgun (WGS) entry which is preliminary data.</text>
</comment>
<feature type="region of interest" description="Disordered" evidence="5">
    <location>
        <begin position="391"/>
        <end position="411"/>
    </location>
</feature>
<dbReference type="Gene3D" id="3.40.50.2300">
    <property type="match status" value="2"/>
</dbReference>
<feature type="domain" description="Leucine-binding protein" evidence="7">
    <location>
        <begin position="37"/>
        <end position="360"/>
    </location>
</feature>
<evidence type="ECO:0000256" key="4">
    <source>
        <dbReference type="ARBA" id="ARBA00022970"/>
    </source>
</evidence>
<gene>
    <name evidence="8" type="ORF">H9968_12755</name>
</gene>
<reference evidence="8" key="1">
    <citation type="journal article" date="2021" name="PeerJ">
        <title>Extensive microbial diversity within the chicken gut microbiome revealed by metagenomics and culture.</title>
        <authorList>
            <person name="Gilroy R."/>
            <person name="Ravi A."/>
            <person name="Getino M."/>
            <person name="Pursley I."/>
            <person name="Horton D.L."/>
            <person name="Alikhan N.F."/>
            <person name="Baker D."/>
            <person name="Gharbi K."/>
            <person name="Hall N."/>
            <person name="Watson M."/>
            <person name="Adriaenssens E.M."/>
            <person name="Foster-Nyarko E."/>
            <person name="Jarju S."/>
            <person name="Secka A."/>
            <person name="Antonio M."/>
            <person name="Oren A."/>
            <person name="Chaudhuri R.R."/>
            <person name="La Ragione R."/>
            <person name="Hildebrand F."/>
            <person name="Pallen M.J."/>
        </authorList>
    </citation>
    <scope>NUCLEOTIDE SEQUENCE</scope>
    <source>
        <strain evidence="8">CHK179-28034</strain>
    </source>
</reference>
<reference evidence="8" key="2">
    <citation type="submission" date="2021-04" db="EMBL/GenBank/DDBJ databases">
        <authorList>
            <person name="Gilroy R."/>
        </authorList>
    </citation>
    <scope>NUCLEOTIDE SEQUENCE</scope>
    <source>
        <strain evidence="8">CHK179-28034</strain>
    </source>
</reference>
<protein>
    <submittedName>
        <fullName evidence="8">ABC transporter substrate-binding protein</fullName>
    </submittedName>
</protein>
<keyword evidence="4" id="KW-0029">Amino-acid transport</keyword>
<dbReference type="InterPro" id="IPR028082">
    <property type="entry name" value="Peripla_BP_I"/>
</dbReference>
<dbReference type="PANTHER" id="PTHR30483:SF6">
    <property type="entry name" value="PERIPLASMIC BINDING PROTEIN OF ABC TRANSPORTER FOR NATURAL AMINO ACIDS"/>
    <property type="match status" value="1"/>
</dbReference>
<evidence type="ECO:0000313" key="9">
    <source>
        <dbReference type="Proteomes" id="UP000824049"/>
    </source>
</evidence>
<dbReference type="EMBL" id="DXBR01000115">
    <property type="protein sequence ID" value="HIZ40762.1"/>
    <property type="molecule type" value="Genomic_DNA"/>
</dbReference>
<evidence type="ECO:0000259" key="7">
    <source>
        <dbReference type="Pfam" id="PF13458"/>
    </source>
</evidence>
<keyword evidence="3 6" id="KW-0732">Signal</keyword>
<dbReference type="SUPFAM" id="SSF53822">
    <property type="entry name" value="Periplasmic binding protein-like I"/>
    <property type="match status" value="1"/>
</dbReference>
<dbReference type="PROSITE" id="PS51257">
    <property type="entry name" value="PROKAR_LIPOPROTEIN"/>
    <property type="match status" value="1"/>
</dbReference>
<organism evidence="8 9">
    <name type="scientific">Candidatus Anaerobutyricum stercoris</name>
    <dbReference type="NCBI Taxonomy" id="2838457"/>
    <lineage>
        <taxon>Bacteria</taxon>
        <taxon>Bacillati</taxon>
        <taxon>Bacillota</taxon>
        <taxon>Clostridia</taxon>
        <taxon>Lachnospirales</taxon>
        <taxon>Lachnospiraceae</taxon>
        <taxon>Anaerobutyricum</taxon>
    </lineage>
</organism>
<evidence type="ECO:0000256" key="5">
    <source>
        <dbReference type="SAM" id="MobiDB-lite"/>
    </source>
</evidence>
<feature type="chain" id="PRO_5039631126" evidence="6">
    <location>
        <begin position="20"/>
        <end position="411"/>
    </location>
</feature>
<dbReference type="InterPro" id="IPR000709">
    <property type="entry name" value="Leu_Ile_Val-bd"/>
</dbReference>
<dbReference type="InterPro" id="IPR051010">
    <property type="entry name" value="BCAA_transport"/>
</dbReference>
<evidence type="ECO:0000256" key="1">
    <source>
        <dbReference type="ARBA" id="ARBA00010062"/>
    </source>
</evidence>
<dbReference type="CDD" id="cd06347">
    <property type="entry name" value="PBP1_ABC_LivK_ligand_binding-like"/>
    <property type="match status" value="1"/>
</dbReference>
<evidence type="ECO:0000256" key="6">
    <source>
        <dbReference type="SAM" id="SignalP"/>
    </source>
</evidence>
<evidence type="ECO:0000313" key="8">
    <source>
        <dbReference type="EMBL" id="HIZ40762.1"/>
    </source>
</evidence>
<dbReference type="AlphaFoldDB" id="A0A9D2J957"/>
<dbReference type="GO" id="GO:0006865">
    <property type="term" value="P:amino acid transport"/>
    <property type="evidence" value="ECO:0007669"/>
    <property type="project" value="UniProtKB-KW"/>
</dbReference>
<dbReference type="PRINTS" id="PR00337">
    <property type="entry name" value="LEUILEVALBP"/>
</dbReference>
<proteinExistence type="inferred from homology"/>
<evidence type="ECO:0000256" key="3">
    <source>
        <dbReference type="ARBA" id="ARBA00022729"/>
    </source>
</evidence>
<name>A0A9D2J957_9FIRM</name>
<feature type="signal peptide" evidence="6">
    <location>
        <begin position="1"/>
        <end position="19"/>
    </location>
</feature>
<sequence length="411" mass="43331">MKKLVTAALVLAMTVGCLAGCSGGSGTSEEKNANAFYIGGIGPTTGAAAIYGNAAKNGAQIAIDEINEAGGINGAQIEYRFEDDQNDAEKSVNAYNTLKDWGMQILYGTVTTAPCIAVADMTAQDNMLQITPSASSTDVIENKTNVFQVCFTDPNQGTASAQYIDEHNLATKIGIIYDSSDPYSSGIEENFVKEAESRGLQVVSEEAFTADSKTDFQTQLQKAQDAGADLIFLPIYYQEASIILQQASNMGYAPTFFGVDGMDGILTVENFDTSLAEGVMLLTPFAADAQDDATVSFVTKYEEQYGETPNQFAADGYDAIYAIKAALEQAGATPDMSASDICDAMKTAMTQINVQGLTGDEGGLKWSETGEVNKSPKAVVIENGVYVGMDSEEEAAAGTEAAPEADTAAQE</sequence>
<evidence type="ECO:0000256" key="2">
    <source>
        <dbReference type="ARBA" id="ARBA00022448"/>
    </source>
</evidence>